<gene>
    <name evidence="1" type="ORF">BO88DRAFT_451400</name>
</gene>
<dbReference type="AlphaFoldDB" id="A0A319C8P9"/>
<organism evidence="1 2">
    <name type="scientific">Aspergillus vadensis (strain CBS 113365 / IMI 142717 / IBT 24658)</name>
    <dbReference type="NCBI Taxonomy" id="1448311"/>
    <lineage>
        <taxon>Eukaryota</taxon>
        <taxon>Fungi</taxon>
        <taxon>Dikarya</taxon>
        <taxon>Ascomycota</taxon>
        <taxon>Pezizomycotina</taxon>
        <taxon>Eurotiomycetes</taxon>
        <taxon>Eurotiomycetidae</taxon>
        <taxon>Eurotiales</taxon>
        <taxon>Aspergillaceae</taxon>
        <taxon>Aspergillus</taxon>
        <taxon>Aspergillus subgen. Circumdati</taxon>
    </lineage>
</organism>
<protein>
    <submittedName>
        <fullName evidence="1">Uncharacterized protein</fullName>
    </submittedName>
</protein>
<name>A0A319C8P9_ASPVC</name>
<dbReference type="EMBL" id="KZ821618">
    <property type="protein sequence ID" value="PYH71718.1"/>
    <property type="molecule type" value="Genomic_DNA"/>
</dbReference>
<evidence type="ECO:0000313" key="1">
    <source>
        <dbReference type="EMBL" id="PYH71718.1"/>
    </source>
</evidence>
<accession>A0A319C8P9</accession>
<reference evidence="1" key="1">
    <citation type="submission" date="2016-12" db="EMBL/GenBank/DDBJ databases">
        <title>The genomes of Aspergillus section Nigri reveals drivers in fungal speciation.</title>
        <authorList>
            <consortium name="DOE Joint Genome Institute"/>
            <person name="Vesth T.C."/>
            <person name="Nybo J."/>
            <person name="Theobald S."/>
            <person name="Brandl J."/>
            <person name="Frisvad J.C."/>
            <person name="Nielsen K.F."/>
            <person name="Lyhne E.K."/>
            <person name="Kogle M.E."/>
            <person name="Kuo A."/>
            <person name="Riley R."/>
            <person name="Clum A."/>
            <person name="Nolan M."/>
            <person name="Lipzen A."/>
            <person name="Salamov A."/>
            <person name="Henrissat B."/>
            <person name="Wiebenga A."/>
            <person name="De Vries R.P."/>
            <person name="Grigoriev I.V."/>
            <person name="Mortensen U.H."/>
            <person name="Andersen M.R."/>
            <person name="Baker S.E."/>
        </authorList>
    </citation>
    <scope>NUCLEOTIDE SEQUENCE [LARGE SCALE GENOMIC DNA]</scope>
    <source>
        <strain evidence="1">CBS 113365</strain>
    </source>
</reference>
<sequence>MDSIKKAVHVSIYWIVTMAKGSRPPKRHMPVSMKFNSCIHCLRHAINNYKSAQGVPFDIGCQMDAQLGDENDLFSYTTHPRVLLLGSIFFVYVPDTKVSLDQWSTASVDGSTSIARYEEPPPSAKCFHPGRYKFFMHCLRRVNANYGSAEAALYDTGYYLNDGASVLCQFCYGGKGTCDPIVPGMPGNVHDLADIIKWSTLVLNKENWDDDASYRSGKKHTSRRLLFGNAEGTHALEHLKRKCGNRARRSETMFSIFLNLSFYSI</sequence>
<keyword evidence="2" id="KW-1185">Reference proteome</keyword>
<proteinExistence type="predicted"/>
<evidence type="ECO:0000313" key="2">
    <source>
        <dbReference type="Proteomes" id="UP000248405"/>
    </source>
</evidence>
<dbReference type="Proteomes" id="UP000248405">
    <property type="component" value="Unassembled WGS sequence"/>
</dbReference>
<dbReference type="GeneID" id="37215225"/>
<dbReference type="RefSeq" id="XP_025565512.1">
    <property type="nucleotide sequence ID" value="XM_025710633.1"/>
</dbReference>